<protein>
    <submittedName>
        <fullName evidence="6">NUDIX domain-containing protein</fullName>
    </submittedName>
</protein>
<dbReference type="EMBL" id="BAABGN010000013">
    <property type="protein sequence ID" value="GAA4429902.1"/>
    <property type="molecule type" value="Genomic_DNA"/>
</dbReference>
<dbReference type="PRINTS" id="PR00502">
    <property type="entry name" value="NUDIXFAMILY"/>
</dbReference>
<dbReference type="InterPro" id="IPR000086">
    <property type="entry name" value="NUDIX_hydrolase_dom"/>
</dbReference>
<evidence type="ECO:0000256" key="2">
    <source>
        <dbReference type="ARBA" id="ARBA00005582"/>
    </source>
</evidence>
<sequence length="146" mass="15682">MTTRTTLRIAAACFRDGDGRVLTVRKRGTTAFMFPGGKLEPGETAVEAARREVREEIGVELAAEDLKHLGSWTATAANEPQTDVVAQVFTTTARIAPVAAAEIAELRWTTPDATDPTDPTDTAPTLAPLLREHVFPALRRVSTPTG</sequence>
<accession>A0ABP8LK44</accession>
<evidence type="ECO:0000259" key="5">
    <source>
        <dbReference type="PROSITE" id="PS51462"/>
    </source>
</evidence>
<comment type="cofactor">
    <cofactor evidence="1">
        <name>Mg(2+)</name>
        <dbReference type="ChEBI" id="CHEBI:18420"/>
    </cofactor>
</comment>
<reference evidence="7" key="1">
    <citation type="journal article" date="2019" name="Int. J. Syst. Evol. Microbiol.">
        <title>The Global Catalogue of Microorganisms (GCM) 10K type strain sequencing project: providing services to taxonomists for standard genome sequencing and annotation.</title>
        <authorList>
            <consortium name="The Broad Institute Genomics Platform"/>
            <consortium name="The Broad Institute Genome Sequencing Center for Infectious Disease"/>
            <person name="Wu L."/>
            <person name="Ma J."/>
        </authorList>
    </citation>
    <scope>NUCLEOTIDE SEQUENCE [LARGE SCALE GENOMIC DNA]</scope>
    <source>
        <strain evidence="7">JCM 17810</strain>
    </source>
</reference>
<gene>
    <name evidence="6" type="ORF">GCM10023169_32690</name>
</gene>
<dbReference type="InterPro" id="IPR020476">
    <property type="entry name" value="Nudix_hydrolase"/>
</dbReference>
<evidence type="ECO:0000256" key="1">
    <source>
        <dbReference type="ARBA" id="ARBA00001946"/>
    </source>
</evidence>
<name>A0ABP8LK44_9MICO</name>
<dbReference type="SUPFAM" id="SSF55811">
    <property type="entry name" value="Nudix"/>
    <property type="match status" value="1"/>
</dbReference>
<dbReference type="PROSITE" id="PS00893">
    <property type="entry name" value="NUDIX_BOX"/>
    <property type="match status" value="1"/>
</dbReference>
<dbReference type="Proteomes" id="UP001500622">
    <property type="component" value="Unassembled WGS sequence"/>
</dbReference>
<dbReference type="InterPro" id="IPR020084">
    <property type="entry name" value="NUDIX_hydrolase_CS"/>
</dbReference>
<dbReference type="PROSITE" id="PS51462">
    <property type="entry name" value="NUDIX"/>
    <property type="match status" value="1"/>
</dbReference>
<evidence type="ECO:0000256" key="4">
    <source>
        <dbReference type="RuleBase" id="RU003476"/>
    </source>
</evidence>
<comment type="caution">
    <text evidence="6">The sequence shown here is derived from an EMBL/GenBank/DDBJ whole genome shotgun (WGS) entry which is preliminary data.</text>
</comment>
<keyword evidence="3 4" id="KW-0378">Hydrolase</keyword>
<comment type="similarity">
    <text evidence="2 4">Belongs to the Nudix hydrolase family.</text>
</comment>
<dbReference type="PANTHER" id="PTHR43046:SF2">
    <property type="entry name" value="8-OXO-DGTP DIPHOSPHATASE-RELATED"/>
    <property type="match status" value="1"/>
</dbReference>
<dbReference type="Gene3D" id="3.90.79.10">
    <property type="entry name" value="Nucleoside Triphosphate Pyrophosphohydrolase"/>
    <property type="match status" value="1"/>
</dbReference>
<keyword evidence="7" id="KW-1185">Reference proteome</keyword>
<dbReference type="PANTHER" id="PTHR43046">
    <property type="entry name" value="GDP-MANNOSE MANNOSYL HYDROLASE"/>
    <property type="match status" value="1"/>
</dbReference>
<dbReference type="InterPro" id="IPR015797">
    <property type="entry name" value="NUDIX_hydrolase-like_dom_sf"/>
</dbReference>
<dbReference type="Pfam" id="PF00293">
    <property type="entry name" value="NUDIX"/>
    <property type="match status" value="1"/>
</dbReference>
<evidence type="ECO:0000313" key="7">
    <source>
        <dbReference type="Proteomes" id="UP001500622"/>
    </source>
</evidence>
<evidence type="ECO:0000313" key="6">
    <source>
        <dbReference type="EMBL" id="GAA4429902.1"/>
    </source>
</evidence>
<evidence type="ECO:0000256" key="3">
    <source>
        <dbReference type="ARBA" id="ARBA00022801"/>
    </source>
</evidence>
<organism evidence="6 7">
    <name type="scientific">Georgenia halophila</name>
    <dbReference type="NCBI Taxonomy" id="620889"/>
    <lineage>
        <taxon>Bacteria</taxon>
        <taxon>Bacillati</taxon>
        <taxon>Actinomycetota</taxon>
        <taxon>Actinomycetes</taxon>
        <taxon>Micrococcales</taxon>
        <taxon>Bogoriellaceae</taxon>
        <taxon>Georgenia</taxon>
    </lineage>
</organism>
<proteinExistence type="inferred from homology"/>
<feature type="domain" description="Nudix hydrolase" evidence="5">
    <location>
        <begin position="4"/>
        <end position="132"/>
    </location>
</feature>
<dbReference type="CDD" id="cd04690">
    <property type="entry name" value="NUDIX_Hydrolase"/>
    <property type="match status" value="1"/>
</dbReference>
<dbReference type="RefSeq" id="WP_345217464.1">
    <property type="nucleotide sequence ID" value="NZ_BAABGN010000013.1"/>
</dbReference>